<dbReference type="Proteomes" id="UP000053676">
    <property type="component" value="Unassembled WGS sequence"/>
</dbReference>
<sequence>MEEKISFAELYTVLHWITCRKPHRNTRRVQVTGVAKWLNKRKMRFPGRISETDSGQLSLFDAVIWQIAYVGTLKQE</sequence>
<gene>
    <name evidence="1" type="ORF">NECAME_09815</name>
</gene>
<keyword evidence="2" id="KW-1185">Reference proteome</keyword>
<name>W2TC85_NECAM</name>
<dbReference type="EMBL" id="KI659479">
    <property type="protein sequence ID" value="ETN79448.1"/>
    <property type="molecule type" value="Genomic_DNA"/>
</dbReference>
<evidence type="ECO:0000313" key="1">
    <source>
        <dbReference type="EMBL" id="ETN79448.1"/>
    </source>
</evidence>
<accession>W2TC85</accession>
<proteinExistence type="predicted"/>
<organism evidence="1 2">
    <name type="scientific">Necator americanus</name>
    <name type="common">Human hookworm</name>
    <dbReference type="NCBI Taxonomy" id="51031"/>
    <lineage>
        <taxon>Eukaryota</taxon>
        <taxon>Metazoa</taxon>
        <taxon>Ecdysozoa</taxon>
        <taxon>Nematoda</taxon>
        <taxon>Chromadorea</taxon>
        <taxon>Rhabditida</taxon>
        <taxon>Rhabditina</taxon>
        <taxon>Rhabditomorpha</taxon>
        <taxon>Strongyloidea</taxon>
        <taxon>Ancylostomatidae</taxon>
        <taxon>Bunostominae</taxon>
        <taxon>Necator</taxon>
    </lineage>
</organism>
<evidence type="ECO:0000313" key="2">
    <source>
        <dbReference type="Proteomes" id="UP000053676"/>
    </source>
</evidence>
<reference evidence="2" key="1">
    <citation type="journal article" date="2014" name="Nat. Genet.">
        <title>Genome of the human hookworm Necator americanus.</title>
        <authorList>
            <person name="Tang Y.T."/>
            <person name="Gao X."/>
            <person name="Rosa B.A."/>
            <person name="Abubucker S."/>
            <person name="Hallsworth-Pepin K."/>
            <person name="Martin J."/>
            <person name="Tyagi R."/>
            <person name="Heizer E."/>
            <person name="Zhang X."/>
            <person name="Bhonagiri-Palsikar V."/>
            <person name="Minx P."/>
            <person name="Warren W.C."/>
            <person name="Wang Q."/>
            <person name="Zhan B."/>
            <person name="Hotez P.J."/>
            <person name="Sternberg P.W."/>
            <person name="Dougall A."/>
            <person name="Gaze S.T."/>
            <person name="Mulvenna J."/>
            <person name="Sotillo J."/>
            <person name="Ranganathan S."/>
            <person name="Rabelo E.M."/>
            <person name="Wilson R.K."/>
            <person name="Felgner P.L."/>
            <person name="Bethony J."/>
            <person name="Hawdon J.M."/>
            <person name="Gasser R.B."/>
            <person name="Loukas A."/>
            <person name="Mitreva M."/>
        </authorList>
    </citation>
    <scope>NUCLEOTIDE SEQUENCE [LARGE SCALE GENOMIC DNA]</scope>
</reference>
<dbReference type="AlphaFoldDB" id="W2TC85"/>
<protein>
    <submittedName>
        <fullName evidence="1">Uncharacterized protein</fullName>
    </submittedName>
</protein>
<dbReference type="KEGG" id="nai:NECAME_09815"/>